<keyword evidence="8" id="KW-1185">Reference proteome</keyword>
<evidence type="ECO:0000313" key="8">
    <source>
        <dbReference type="Proteomes" id="UP001519272"/>
    </source>
</evidence>
<reference evidence="7 8" key="1">
    <citation type="submission" date="2021-03" db="EMBL/GenBank/DDBJ databases">
        <title>Genomic Encyclopedia of Type Strains, Phase IV (KMG-IV): sequencing the most valuable type-strain genomes for metagenomic binning, comparative biology and taxonomic classification.</title>
        <authorList>
            <person name="Goeker M."/>
        </authorList>
    </citation>
    <scope>NUCLEOTIDE SEQUENCE [LARGE SCALE GENOMIC DNA]</scope>
    <source>
        <strain evidence="7 8">DSM 14349</strain>
    </source>
</reference>
<dbReference type="InterPro" id="IPR003740">
    <property type="entry name" value="YitT"/>
</dbReference>
<keyword evidence="3 6" id="KW-0812">Transmembrane</keyword>
<sequence>MEVLKKIKISKIVGIITGAILAAVGLELFLMPHGIVVGGMTGLSALMSFYTEMRLGLFLFMLNIPFIVLQYRYIRTSFNLLTILAILVLSTGTILLHPFPALFDSPIAAAMSGGISLGLGIGLVIRFGGHLDTAEKAVAWINFKLPLPAEWLMLILNCSILIFAGFFLGLEQAIYSIIAYFLAFEGIKLPLRHFRVARTLCIVSDKSNDIANELRQRLDLACTPISSKIRGDAEIVTLLCKVRHWEELRLRAIVQEIDKEADIALYQYNANETTSTTSPH</sequence>
<dbReference type="Pfam" id="PF02588">
    <property type="entry name" value="YitT_membrane"/>
    <property type="match status" value="1"/>
</dbReference>
<evidence type="ECO:0000256" key="2">
    <source>
        <dbReference type="ARBA" id="ARBA00022475"/>
    </source>
</evidence>
<evidence type="ECO:0000256" key="5">
    <source>
        <dbReference type="ARBA" id="ARBA00023136"/>
    </source>
</evidence>
<dbReference type="EMBL" id="JAGGKG010000009">
    <property type="protein sequence ID" value="MBP1905519.1"/>
    <property type="molecule type" value="Genomic_DNA"/>
</dbReference>
<gene>
    <name evidence="7" type="ORF">J2Z32_002149</name>
</gene>
<dbReference type="PANTHER" id="PTHR33545">
    <property type="entry name" value="UPF0750 MEMBRANE PROTEIN YITT-RELATED"/>
    <property type="match status" value="1"/>
</dbReference>
<dbReference type="RefSeq" id="WP_210089152.1">
    <property type="nucleotide sequence ID" value="NZ_JAGGKG010000009.1"/>
</dbReference>
<dbReference type="PIRSF" id="PIRSF006483">
    <property type="entry name" value="Membrane_protein_YitT"/>
    <property type="match status" value="1"/>
</dbReference>
<accession>A0ABS4FSX1</accession>
<proteinExistence type="predicted"/>
<feature type="transmembrane region" description="Helical" evidence="6">
    <location>
        <begin position="55"/>
        <end position="73"/>
    </location>
</feature>
<feature type="transmembrane region" description="Helical" evidence="6">
    <location>
        <begin position="80"/>
        <end position="101"/>
    </location>
</feature>
<evidence type="ECO:0000256" key="3">
    <source>
        <dbReference type="ARBA" id="ARBA00022692"/>
    </source>
</evidence>
<dbReference type="Proteomes" id="UP001519272">
    <property type="component" value="Unassembled WGS sequence"/>
</dbReference>
<keyword evidence="2" id="KW-1003">Cell membrane</keyword>
<comment type="subcellular location">
    <subcellularLocation>
        <location evidence="1">Cell membrane</location>
        <topology evidence="1">Multi-pass membrane protein</topology>
    </subcellularLocation>
</comment>
<keyword evidence="5 6" id="KW-0472">Membrane</keyword>
<protein>
    <submittedName>
        <fullName evidence="7">Uncharacterized membrane-anchored protein YitT (DUF2179 family)</fullName>
    </submittedName>
</protein>
<name>A0ABS4FSX1_9BACL</name>
<feature type="transmembrane region" description="Helical" evidence="6">
    <location>
        <begin position="12"/>
        <end position="35"/>
    </location>
</feature>
<evidence type="ECO:0000256" key="1">
    <source>
        <dbReference type="ARBA" id="ARBA00004651"/>
    </source>
</evidence>
<keyword evidence="4 6" id="KW-1133">Transmembrane helix</keyword>
<evidence type="ECO:0000313" key="7">
    <source>
        <dbReference type="EMBL" id="MBP1905519.1"/>
    </source>
</evidence>
<evidence type="ECO:0000256" key="4">
    <source>
        <dbReference type="ARBA" id="ARBA00022989"/>
    </source>
</evidence>
<feature type="transmembrane region" description="Helical" evidence="6">
    <location>
        <begin position="107"/>
        <end position="128"/>
    </location>
</feature>
<evidence type="ECO:0000256" key="6">
    <source>
        <dbReference type="SAM" id="Phobius"/>
    </source>
</evidence>
<dbReference type="InterPro" id="IPR051461">
    <property type="entry name" value="UPF0750_membrane"/>
</dbReference>
<comment type="caution">
    <text evidence="7">The sequence shown here is derived from an EMBL/GenBank/DDBJ whole genome shotgun (WGS) entry which is preliminary data.</text>
</comment>
<dbReference type="PANTHER" id="PTHR33545:SF3">
    <property type="entry name" value="UPF0750 MEMBRANE PROTEIN YQFU"/>
    <property type="match status" value="1"/>
</dbReference>
<organism evidence="7 8">
    <name type="scientific">Paenibacillus turicensis</name>
    <dbReference type="NCBI Taxonomy" id="160487"/>
    <lineage>
        <taxon>Bacteria</taxon>
        <taxon>Bacillati</taxon>
        <taxon>Bacillota</taxon>
        <taxon>Bacilli</taxon>
        <taxon>Bacillales</taxon>
        <taxon>Paenibacillaceae</taxon>
        <taxon>Paenibacillus</taxon>
    </lineage>
</organism>